<reference evidence="1" key="1">
    <citation type="submission" date="2023-03" db="UniProtKB">
        <authorList>
            <consortium name="EnsemblPlants"/>
        </authorList>
    </citation>
    <scope>IDENTIFICATION</scope>
</reference>
<dbReference type="Gramene" id="MELO3C032679.2.1">
    <property type="protein sequence ID" value="MELO3C032679.2.1"/>
    <property type="gene ID" value="MELO3C032679.2"/>
</dbReference>
<proteinExistence type="predicted"/>
<organism evidence="1">
    <name type="scientific">Cucumis melo</name>
    <name type="common">Muskmelon</name>
    <dbReference type="NCBI Taxonomy" id="3656"/>
    <lineage>
        <taxon>Eukaryota</taxon>
        <taxon>Viridiplantae</taxon>
        <taxon>Streptophyta</taxon>
        <taxon>Embryophyta</taxon>
        <taxon>Tracheophyta</taxon>
        <taxon>Spermatophyta</taxon>
        <taxon>Magnoliopsida</taxon>
        <taxon>eudicotyledons</taxon>
        <taxon>Gunneridae</taxon>
        <taxon>Pentapetalae</taxon>
        <taxon>rosids</taxon>
        <taxon>fabids</taxon>
        <taxon>Cucurbitales</taxon>
        <taxon>Cucurbitaceae</taxon>
        <taxon>Benincaseae</taxon>
        <taxon>Cucumis</taxon>
    </lineage>
</organism>
<sequence>MAGSSVDALASSSSVKKQLEHFRAQLQDFGSLRDCIRIVAMEIESSTRLMQAHLLLVHQSHLTPEFLFA</sequence>
<dbReference type="AlphaFoldDB" id="A0A9I9EEI2"/>
<dbReference type="Gene3D" id="1.20.58.190">
    <property type="entry name" value="Translin, domain 1"/>
    <property type="match status" value="1"/>
</dbReference>
<dbReference type="GO" id="GO:0043565">
    <property type="term" value="F:sequence-specific DNA binding"/>
    <property type="evidence" value="ECO:0007669"/>
    <property type="project" value="InterPro"/>
</dbReference>
<dbReference type="InterPro" id="IPR016068">
    <property type="entry name" value="Translin_N"/>
</dbReference>
<accession>A0A9I9EEI2</accession>
<protein>
    <submittedName>
        <fullName evidence="1">Uncharacterized protein</fullName>
    </submittedName>
</protein>
<evidence type="ECO:0000313" key="1">
    <source>
        <dbReference type="EnsemblPlants" id="MELO3C032679.2.1"/>
    </source>
</evidence>
<name>A0A9I9EEI2_CUCME</name>
<dbReference type="EnsemblPlants" id="MELO3C032679.2.1">
    <property type="protein sequence ID" value="MELO3C032679.2.1"/>
    <property type="gene ID" value="MELO3C032679.2"/>
</dbReference>